<dbReference type="GO" id="GO:0035194">
    <property type="term" value="P:regulatory ncRNA-mediated post-transcriptional gene silencing"/>
    <property type="evidence" value="ECO:0007669"/>
    <property type="project" value="TreeGrafter"/>
</dbReference>
<proteinExistence type="predicted"/>
<name>A0AAW1RLU3_9CHLO</name>
<reference evidence="4 5" key="1">
    <citation type="journal article" date="2024" name="Nat. Commun.">
        <title>Phylogenomics reveals the evolutionary origins of lichenization in chlorophyte algae.</title>
        <authorList>
            <person name="Puginier C."/>
            <person name="Libourel C."/>
            <person name="Otte J."/>
            <person name="Skaloud P."/>
            <person name="Haon M."/>
            <person name="Grisel S."/>
            <person name="Petersen M."/>
            <person name="Berrin J.G."/>
            <person name="Delaux P.M."/>
            <person name="Dal Grande F."/>
            <person name="Keller J."/>
        </authorList>
    </citation>
    <scope>NUCLEOTIDE SEQUENCE [LARGE SCALE GENOMIC DNA]</scope>
    <source>
        <strain evidence="4 5">SAG 2145</strain>
    </source>
</reference>
<dbReference type="PANTHER" id="PTHR10887">
    <property type="entry name" value="DNA2/NAM7 HELICASE FAMILY"/>
    <property type="match status" value="1"/>
</dbReference>
<feature type="region of interest" description="Disordered" evidence="1">
    <location>
        <begin position="1529"/>
        <end position="1553"/>
    </location>
</feature>
<feature type="domain" description="DNA2/NAM7 helicase-like C-terminal" evidence="3">
    <location>
        <begin position="1553"/>
        <end position="1716"/>
    </location>
</feature>
<protein>
    <recommendedName>
        <fullName evidence="6">RNA helicase</fullName>
    </recommendedName>
</protein>
<gene>
    <name evidence="4" type="ORF">WJX74_005750</name>
</gene>
<dbReference type="PANTHER" id="PTHR10887:SF322">
    <property type="entry name" value="HELICASE MOV-10"/>
    <property type="match status" value="1"/>
</dbReference>
<feature type="domain" description="DNA2/NAM7 helicase helicase" evidence="2">
    <location>
        <begin position="1266"/>
        <end position="1314"/>
    </location>
</feature>
<feature type="region of interest" description="Disordered" evidence="1">
    <location>
        <begin position="1"/>
        <end position="142"/>
    </location>
</feature>
<dbReference type="InterPro" id="IPR047187">
    <property type="entry name" value="SF1_C_Upf1"/>
</dbReference>
<feature type="region of interest" description="Disordered" evidence="1">
    <location>
        <begin position="792"/>
        <end position="812"/>
    </location>
</feature>
<evidence type="ECO:0000313" key="4">
    <source>
        <dbReference type="EMBL" id="KAK9834613.1"/>
    </source>
</evidence>
<dbReference type="InterPro" id="IPR027417">
    <property type="entry name" value="P-loop_NTPase"/>
</dbReference>
<dbReference type="EMBL" id="JALJOS010000009">
    <property type="protein sequence ID" value="KAK9834613.1"/>
    <property type="molecule type" value="Genomic_DNA"/>
</dbReference>
<evidence type="ECO:0000259" key="3">
    <source>
        <dbReference type="Pfam" id="PF13087"/>
    </source>
</evidence>
<dbReference type="Pfam" id="PF13087">
    <property type="entry name" value="AAA_12"/>
    <property type="match status" value="1"/>
</dbReference>
<feature type="compositionally biased region" description="Pro residues" evidence="1">
    <location>
        <begin position="108"/>
        <end position="117"/>
    </location>
</feature>
<feature type="compositionally biased region" description="Polar residues" evidence="1">
    <location>
        <begin position="1448"/>
        <end position="1458"/>
    </location>
</feature>
<feature type="region of interest" description="Disordered" evidence="1">
    <location>
        <begin position="1425"/>
        <end position="1515"/>
    </location>
</feature>
<feature type="region of interest" description="Disordered" evidence="1">
    <location>
        <begin position="193"/>
        <end position="254"/>
    </location>
</feature>
<feature type="compositionally biased region" description="Acidic residues" evidence="1">
    <location>
        <begin position="1530"/>
        <end position="1551"/>
    </location>
</feature>
<dbReference type="InterPro" id="IPR045055">
    <property type="entry name" value="DNA2/NAM7-like"/>
</dbReference>
<feature type="compositionally biased region" description="Polar residues" evidence="1">
    <location>
        <begin position="1"/>
        <end position="15"/>
    </location>
</feature>
<organism evidence="4 5">
    <name type="scientific">Apatococcus lobatus</name>
    <dbReference type="NCBI Taxonomy" id="904363"/>
    <lineage>
        <taxon>Eukaryota</taxon>
        <taxon>Viridiplantae</taxon>
        <taxon>Chlorophyta</taxon>
        <taxon>core chlorophytes</taxon>
        <taxon>Trebouxiophyceae</taxon>
        <taxon>Chlorellales</taxon>
        <taxon>Chlorellaceae</taxon>
        <taxon>Apatococcus</taxon>
    </lineage>
</organism>
<evidence type="ECO:0000259" key="2">
    <source>
        <dbReference type="Pfam" id="PF13086"/>
    </source>
</evidence>
<keyword evidence="5" id="KW-1185">Reference proteome</keyword>
<dbReference type="Proteomes" id="UP001438707">
    <property type="component" value="Unassembled WGS sequence"/>
</dbReference>
<evidence type="ECO:0000313" key="5">
    <source>
        <dbReference type="Proteomes" id="UP001438707"/>
    </source>
</evidence>
<sequence>MAPIKSNTNPAAPQRSQKETVIKGPGPTPATQGSAKRGTGYQRPASSSNSASAPPTLAQASHAASGASLSSSQPMQAQGGMRNPTAPPQGAPDYSKLFPVGRGTASTPIPPGWPTHPPQGFSQFQTSRPPSPASISPGWPSNINPAQAMQWAQHIQAQYAQWAHAQSVQPGLHSGGGPSAFFNFVPHQSGNWGPAWPPGSWGPQQWSPQTQPYKQESAGSQSGYPSSSGQHTREGSISSAPSSRPTSRPGSASGTLLQPWEALLTRLRDLYAQLPSGLLVAVAEVAARQMTNMPGPTSMNHVLSWRRTSHMVSQAWMRPRLAENARRHIQGLDINNTRAVILYALDVAAIDRKLPVLLDADLMKQVDQDLRALVQAYVGGERIPSFGGNSIVRSRDGATPGVTSTASRLPIVAAEDLEQELQQCLLDPSICKPLTARAKPPPKAHPPIPMGTTVKLPQEVAEWKHSGGLLELHTRALKDPHSLLGNNRLGLYLGPDIDFGIKRIKPASSQLSAKHVAHLYAELAGHQLHDSSAPEASLLLNLLCNANPDGDSEDPGQVLFLRQLQASYQGPLHALLLDISCAPARPHTFAVMDDFGLASNSWSPSTVERVAAKKSINSSPHPSKGTVEALSLSDRRTTAATGDPKLAESEACQLQPGQQFPLSICLDSSDGPYRRGETGIISQFVLFTFAVPAAAVAAAGAQQGSCFEVLPGGQYAVAVLGRCISAALSRKPGDVQECLLNVEAKPYISESLRQLFDTEPDSFHASIPSFEMSTKTLARELPTAQQWWTLSTSPAQRPRSRPASAAGVTSQGIPTAARQNGAAMALWRAGHITKGLTDIGGPAAATPGKPVSEPRRKELLGLSRLLLLEHTSMEHDIKRFDMFHVPAKYAVFQDMVRGRQRYLLAAGAASLASIRQTDDAESATYTGPNLDIVLGTEAFPGHKDIPHVLLALDVPGLPEKRPGVTVGDIIYLRPAEAVSTEFATHVISAAGTTCLLCVPPAFWQDALEGGMPKPVHTGHFHVRFSFDRAPLLRMHTALCAAATSAQTLLPSFNLDLDLPSDSELQDALKLSNQDSKDVLDHRPPSKADVQAVANGFQEVGQCRLNAEQRLAVASVMSRAGGDMPFALFGPPGTGKTVTLVECALQLLKTEHHARLLLCAPQNYSADLLCSALAAARQGLGPNKEPRMLRLNDPRLPPNQTKDDVIKWSLLDESTRAYRLPTPEELVNCNVVVATCSAAALLGEGTFQKHLHHKPVATSSGINWEMSSGIIFTHVLIDEAGQALLPEALIPLTFLQPSGQALLCGDPRQLGPVVHCEVAAEQLANSLLERFIVHHSIGAPRKEALGLASGTGMLLRNYRSHSRLLELPSRLFYSHSLVASAAPSAVQAPAWSELTAPDPQDDPAAAPLDLASAPAKGYLESLLEQLNKAHQSSRSSKQDANTHDENLDAESSLSKQGRNGKQDGAAGFPGSTGQLHSALDDLAKSNTEISGSTGTGHAAASHAPAQSRMNGHLEGQEVSRGAPAQLAQDYTDADDRDGNGEDGEAETDEFEEQLPTNTLFYGVAGKQMREGEAPSYYNPFEAEQLVTLVTGLLSQHERTGAVTAADIGVICTYRKQVQKIRGLLRAQRLSSVRVGTVDDFQGQEARIIFISTVLTRPASLPPALPSHTDGGGSDGVGMGSLTSRIQPDGALVGFWRNPKRFNVAITRAKALLVVVGHPLVLMEDKNWRELLKYCAAREAYRGFGAAEMEHWKRSEGSADDLWGSLAIDSSLEHTDGEMEREMHKTMKQLSEYALLGVGAADSLFPSSLDEMYAFNGTDEQEWRVVL</sequence>
<comment type="caution">
    <text evidence="4">The sequence shown here is derived from an EMBL/GenBank/DDBJ whole genome shotgun (WGS) entry which is preliminary data.</text>
</comment>
<dbReference type="CDD" id="cd18808">
    <property type="entry name" value="SF1_C_Upf1"/>
    <property type="match status" value="1"/>
</dbReference>
<feature type="region of interest" description="Disordered" evidence="1">
    <location>
        <begin position="613"/>
        <end position="643"/>
    </location>
</feature>
<dbReference type="SUPFAM" id="SSF52540">
    <property type="entry name" value="P-loop containing nucleoside triphosphate hydrolases"/>
    <property type="match status" value="1"/>
</dbReference>
<feature type="compositionally biased region" description="Basic and acidic residues" evidence="1">
    <location>
        <begin position="1435"/>
        <end position="1445"/>
    </location>
</feature>
<evidence type="ECO:0008006" key="6">
    <source>
        <dbReference type="Google" id="ProtNLM"/>
    </source>
</evidence>
<feature type="compositionally biased region" description="Low complexity" evidence="1">
    <location>
        <begin position="44"/>
        <end position="72"/>
    </location>
</feature>
<dbReference type="Pfam" id="PF13086">
    <property type="entry name" value="AAA_11"/>
    <property type="match status" value="2"/>
</dbReference>
<dbReference type="GO" id="GO:0005829">
    <property type="term" value="C:cytosol"/>
    <property type="evidence" value="ECO:0007669"/>
    <property type="project" value="TreeGrafter"/>
</dbReference>
<feature type="domain" description="DNA2/NAM7 helicase helicase" evidence="2">
    <location>
        <begin position="1104"/>
        <end position="1203"/>
    </location>
</feature>
<accession>A0AAW1RLU3</accession>
<feature type="compositionally biased region" description="Low complexity" evidence="1">
    <location>
        <begin position="217"/>
        <end position="254"/>
    </location>
</feature>
<dbReference type="InterPro" id="IPR041679">
    <property type="entry name" value="DNA2/NAM7-like_C"/>
</dbReference>
<dbReference type="GO" id="GO:0043186">
    <property type="term" value="C:P granule"/>
    <property type="evidence" value="ECO:0007669"/>
    <property type="project" value="TreeGrafter"/>
</dbReference>
<dbReference type="Gene3D" id="3.40.50.300">
    <property type="entry name" value="P-loop containing nucleotide triphosphate hydrolases"/>
    <property type="match status" value="2"/>
</dbReference>
<evidence type="ECO:0000256" key="1">
    <source>
        <dbReference type="SAM" id="MobiDB-lite"/>
    </source>
</evidence>
<dbReference type="InterPro" id="IPR041677">
    <property type="entry name" value="DNA2/NAM7_AAA_11"/>
</dbReference>
<dbReference type="GO" id="GO:0004386">
    <property type="term" value="F:helicase activity"/>
    <property type="evidence" value="ECO:0007669"/>
    <property type="project" value="InterPro"/>
</dbReference>
<feature type="compositionally biased region" description="Low complexity" evidence="1">
    <location>
        <begin position="193"/>
        <end position="209"/>
    </location>
</feature>
<feature type="compositionally biased region" description="Low complexity" evidence="1">
    <location>
        <begin position="793"/>
        <end position="806"/>
    </location>
</feature>